<keyword evidence="1" id="KW-0472">Membrane</keyword>
<dbReference type="EMBL" id="NHOQ01000017">
    <property type="protein sequence ID" value="PWA33831.1"/>
    <property type="molecule type" value="Genomic_DNA"/>
</dbReference>
<feature type="transmembrane region" description="Helical" evidence="1">
    <location>
        <begin position="77"/>
        <end position="97"/>
    </location>
</feature>
<dbReference type="AlphaFoldDB" id="A0A315WDG4"/>
<keyword evidence="1" id="KW-0812">Transmembrane</keyword>
<feature type="non-terminal residue" evidence="2">
    <location>
        <position position="1"/>
    </location>
</feature>
<accession>A0A315WDG4</accession>
<evidence type="ECO:0000313" key="3">
    <source>
        <dbReference type="Proteomes" id="UP000250572"/>
    </source>
</evidence>
<dbReference type="Proteomes" id="UP000250572">
    <property type="component" value="Unassembled WGS sequence"/>
</dbReference>
<gene>
    <name evidence="2" type="ORF">CCH79_00017245</name>
</gene>
<keyword evidence="1" id="KW-1133">Transmembrane helix</keyword>
<feature type="transmembrane region" description="Helical" evidence="1">
    <location>
        <begin position="45"/>
        <end position="65"/>
    </location>
</feature>
<organism evidence="2 3">
    <name type="scientific">Gambusia affinis</name>
    <name type="common">Western mosquitofish</name>
    <name type="synonym">Heterandria affinis</name>
    <dbReference type="NCBI Taxonomy" id="33528"/>
    <lineage>
        <taxon>Eukaryota</taxon>
        <taxon>Metazoa</taxon>
        <taxon>Chordata</taxon>
        <taxon>Craniata</taxon>
        <taxon>Vertebrata</taxon>
        <taxon>Euteleostomi</taxon>
        <taxon>Actinopterygii</taxon>
        <taxon>Neopterygii</taxon>
        <taxon>Teleostei</taxon>
        <taxon>Neoteleostei</taxon>
        <taxon>Acanthomorphata</taxon>
        <taxon>Ovalentaria</taxon>
        <taxon>Atherinomorphae</taxon>
        <taxon>Cyprinodontiformes</taxon>
        <taxon>Poeciliidae</taxon>
        <taxon>Poeciliinae</taxon>
        <taxon>Gambusia</taxon>
    </lineage>
</organism>
<sequence length="98" mass="10443">GETEVGGAYELFNSNPSQWAGLTDCVLIDSSQWAGSVRFNHPSQAQFLLLILTRTVLLLLLGETLSCAEVKMKRSLVICLLVCSSLVGLGTSGSPGWS</sequence>
<feature type="non-terminal residue" evidence="2">
    <location>
        <position position="98"/>
    </location>
</feature>
<evidence type="ECO:0000256" key="1">
    <source>
        <dbReference type="SAM" id="Phobius"/>
    </source>
</evidence>
<reference evidence="2 3" key="1">
    <citation type="journal article" date="2018" name="G3 (Bethesda)">
        <title>A High-Quality Reference Genome for the Invasive Mosquitofish Gambusia affinis Using a Chicago Library.</title>
        <authorList>
            <person name="Hoffberg S.L."/>
            <person name="Troendle N.J."/>
            <person name="Glenn T.C."/>
            <person name="Mahmud O."/>
            <person name="Louha S."/>
            <person name="Chalopin D."/>
            <person name="Bennetzen J.L."/>
            <person name="Mauricio R."/>
        </authorList>
    </citation>
    <scope>NUCLEOTIDE SEQUENCE [LARGE SCALE GENOMIC DNA]</scope>
    <source>
        <strain evidence="2">NE01/NJP1002.9</strain>
        <tissue evidence="2">Muscle</tissue>
    </source>
</reference>
<evidence type="ECO:0000313" key="2">
    <source>
        <dbReference type="EMBL" id="PWA33831.1"/>
    </source>
</evidence>
<proteinExistence type="predicted"/>
<name>A0A315WDG4_GAMAF</name>
<protein>
    <submittedName>
        <fullName evidence="2">Uncharacterized protein</fullName>
    </submittedName>
</protein>
<keyword evidence="3" id="KW-1185">Reference proteome</keyword>
<comment type="caution">
    <text evidence="2">The sequence shown here is derived from an EMBL/GenBank/DDBJ whole genome shotgun (WGS) entry which is preliminary data.</text>
</comment>